<dbReference type="EMBL" id="FNNI01000009">
    <property type="protein sequence ID" value="SDX99952.1"/>
    <property type="molecule type" value="Genomic_DNA"/>
</dbReference>
<protein>
    <submittedName>
        <fullName evidence="5">Transcriptional regulator, RpiR family</fullName>
    </submittedName>
</protein>
<dbReference type="SUPFAM" id="SSF53697">
    <property type="entry name" value="SIS domain"/>
    <property type="match status" value="1"/>
</dbReference>
<dbReference type="PANTHER" id="PTHR30514">
    <property type="entry name" value="GLUCOKINASE"/>
    <property type="match status" value="1"/>
</dbReference>
<dbReference type="Pfam" id="PF01380">
    <property type="entry name" value="SIS"/>
    <property type="match status" value="1"/>
</dbReference>
<dbReference type="InterPro" id="IPR001347">
    <property type="entry name" value="SIS_dom"/>
</dbReference>
<dbReference type="PANTHER" id="PTHR30514:SF18">
    <property type="entry name" value="RPIR-FAMILY TRANSCRIPTIONAL REGULATOR"/>
    <property type="match status" value="1"/>
</dbReference>
<dbReference type="AlphaFoldDB" id="A0A1H3G9D3"/>
<evidence type="ECO:0000259" key="4">
    <source>
        <dbReference type="PROSITE" id="PS51071"/>
    </source>
</evidence>
<evidence type="ECO:0000256" key="1">
    <source>
        <dbReference type="ARBA" id="ARBA00023015"/>
    </source>
</evidence>
<keyword evidence="1" id="KW-0805">Transcription regulation</keyword>
<dbReference type="PROSITE" id="PS51071">
    <property type="entry name" value="HTH_RPIR"/>
    <property type="match status" value="1"/>
</dbReference>
<dbReference type="SUPFAM" id="SSF46689">
    <property type="entry name" value="Homeodomain-like"/>
    <property type="match status" value="1"/>
</dbReference>
<dbReference type="InterPro" id="IPR035472">
    <property type="entry name" value="RpiR-like_SIS"/>
</dbReference>
<accession>A0A1H3G9D3</accession>
<name>A0A1H3G9D3_9GAMM</name>
<feature type="domain" description="HTH rpiR-type" evidence="4">
    <location>
        <begin position="8"/>
        <end position="84"/>
    </location>
</feature>
<evidence type="ECO:0000256" key="2">
    <source>
        <dbReference type="ARBA" id="ARBA00023125"/>
    </source>
</evidence>
<organism evidence="5 6">
    <name type="scientific">Aidingimonas halophila</name>
    <dbReference type="NCBI Taxonomy" id="574349"/>
    <lineage>
        <taxon>Bacteria</taxon>
        <taxon>Pseudomonadati</taxon>
        <taxon>Pseudomonadota</taxon>
        <taxon>Gammaproteobacteria</taxon>
        <taxon>Oceanospirillales</taxon>
        <taxon>Halomonadaceae</taxon>
        <taxon>Aidingimonas</taxon>
    </lineage>
</organism>
<gene>
    <name evidence="5" type="ORF">SAMN05443545_10949</name>
</gene>
<keyword evidence="2" id="KW-0238">DNA-binding</keyword>
<evidence type="ECO:0000313" key="5">
    <source>
        <dbReference type="EMBL" id="SDX99952.1"/>
    </source>
</evidence>
<evidence type="ECO:0000313" key="6">
    <source>
        <dbReference type="Proteomes" id="UP000198500"/>
    </source>
</evidence>
<dbReference type="GO" id="GO:0097367">
    <property type="term" value="F:carbohydrate derivative binding"/>
    <property type="evidence" value="ECO:0007669"/>
    <property type="project" value="InterPro"/>
</dbReference>
<keyword evidence="3" id="KW-0804">Transcription</keyword>
<dbReference type="STRING" id="574349.SAMN05443545_10949"/>
<dbReference type="GO" id="GO:1901135">
    <property type="term" value="P:carbohydrate derivative metabolic process"/>
    <property type="evidence" value="ECO:0007669"/>
    <property type="project" value="InterPro"/>
</dbReference>
<proteinExistence type="predicted"/>
<dbReference type="InterPro" id="IPR046348">
    <property type="entry name" value="SIS_dom_sf"/>
</dbReference>
<dbReference type="GO" id="GO:0003700">
    <property type="term" value="F:DNA-binding transcription factor activity"/>
    <property type="evidence" value="ECO:0007669"/>
    <property type="project" value="InterPro"/>
</dbReference>
<dbReference type="InterPro" id="IPR047640">
    <property type="entry name" value="RpiR-like"/>
</dbReference>
<dbReference type="Gene3D" id="1.10.10.10">
    <property type="entry name" value="Winged helix-like DNA-binding domain superfamily/Winged helix DNA-binding domain"/>
    <property type="match status" value="1"/>
</dbReference>
<dbReference type="InterPro" id="IPR036388">
    <property type="entry name" value="WH-like_DNA-bd_sf"/>
</dbReference>
<dbReference type="GO" id="GO:0003677">
    <property type="term" value="F:DNA binding"/>
    <property type="evidence" value="ECO:0007669"/>
    <property type="project" value="UniProtKB-KW"/>
</dbReference>
<sequence>MDTMKEPTTLEARIQAHYETLPPAEKRLGDLLLNFPGDIANYSAGELAETAGTSKAAASRFFQRLGYKDFNEARRQVREAKRWGSPVYLSSSHGDDRTMPSRFLSDHLQQETLNLTRTLEAIRPDVLRDVADALAKARRVQIVGFRNSRMLALYLQRQLLLMRPDVSLLPQAGQTLGEDLVDMAEPDLLVVIGMRRRVAAIPRLMEIARDSGAQILLVTDPSATQSTDLATWTLDCHVRSSSLLDSYSAAMSVLNLLCVTLFERSLSDPYSRLRRIESLHDELEELDAFAWLKES</sequence>
<dbReference type="Proteomes" id="UP000198500">
    <property type="component" value="Unassembled WGS sequence"/>
</dbReference>
<keyword evidence="6" id="KW-1185">Reference proteome</keyword>
<dbReference type="InterPro" id="IPR000281">
    <property type="entry name" value="HTH_RpiR"/>
</dbReference>
<dbReference type="InterPro" id="IPR009057">
    <property type="entry name" value="Homeodomain-like_sf"/>
</dbReference>
<dbReference type="RefSeq" id="WP_175529880.1">
    <property type="nucleotide sequence ID" value="NZ_BMXH01000007.1"/>
</dbReference>
<dbReference type="Pfam" id="PF01418">
    <property type="entry name" value="HTH_6"/>
    <property type="match status" value="1"/>
</dbReference>
<dbReference type="Gene3D" id="3.40.50.10490">
    <property type="entry name" value="Glucose-6-phosphate isomerase like protein, domain 1"/>
    <property type="match status" value="1"/>
</dbReference>
<reference evidence="5 6" key="1">
    <citation type="submission" date="2016-10" db="EMBL/GenBank/DDBJ databases">
        <authorList>
            <person name="de Groot N.N."/>
        </authorList>
    </citation>
    <scope>NUCLEOTIDE SEQUENCE [LARGE SCALE GENOMIC DNA]</scope>
    <source>
        <strain evidence="5 6">DSM 19219</strain>
    </source>
</reference>
<evidence type="ECO:0000256" key="3">
    <source>
        <dbReference type="ARBA" id="ARBA00023163"/>
    </source>
</evidence>
<dbReference type="CDD" id="cd05013">
    <property type="entry name" value="SIS_RpiR"/>
    <property type="match status" value="1"/>
</dbReference>